<evidence type="ECO:0000256" key="4">
    <source>
        <dbReference type="ARBA" id="ARBA00012733"/>
    </source>
</evidence>
<dbReference type="GO" id="GO:0009313">
    <property type="term" value="P:oligosaccharide catabolic process"/>
    <property type="evidence" value="ECO:0007669"/>
    <property type="project" value="TreeGrafter"/>
</dbReference>
<protein>
    <recommendedName>
        <fullName evidence="4">exo-alpha-sialidase</fullName>
        <ecNumber evidence="4">3.2.1.18</ecNumber>
    </recommendedName>
</protein>
<dbReference type="GO" id="GO:0016020">
    <property type="term" value="C:membrane"/>
    <property type="evidence" value="ECO:0007669"/>
    <property type="project" value="TreeGrafter"/>
</dbReference>
<comment type="catalytic activity">
    <reaction evidence="1">
        <text>Hydrolysis of alpha-(2-&gt;3)-, alpha-(2-&gt;6)-, alpha-(2-&gt;8)- glycosidic linkages of terminal sialic acid residues in oligosaccharides, glycoproteins, glycolipids, colominic acid and synthetic substrates.</text>
        <dbReference type="EC" id="3.2.1.18"/>
    </reaction>
</comment>
<dbReference type="GO" id="GO:0030313">
    <property type="term" value="C:cell envelope"/>
    <property type="evidence" value="ECO:0007669"/>
    <property type="project" value="UniProtKB-SubCell"/>
</dbReference>
<comment type="subcellular location">
    <subcellularLocation>
        <location evidence="2">Cell envelope</location>
    </subcellularLocation>
</comment>
<dbReference type="GO" id="GO:0004308">
    <property type="term" value="F:exo-alpha-sialidase activity"/>
    <property type="evidence" value="ECO:0007669"/>
    <property type="project" value="UniProtKB-EC"/>
</dbReference>
<name>A0A0F6MM93_TREDN</name>
<dbReference type="Proteomes" id="UP000011701">
    <property type="component" value="Chromosome"/>
</dbReference>
<dbReference type="Gene3D" id="2.60.40.4270">
    <property type="entry name" value="Listeria-Bacteroides repeat domain"/>
    <property type="match status" value="1"/>
</dbReference>
<dbReference type="InterPro" id="IPR042229">
    <property type="entry name" value="Listeria/Bacterioides_rpt_sf"/>
</dbReference>
<dbReference type="Gene3D" id="2.120.10.10">
    <property type="match status" value="1"/>
</dbReference>
<dbReference type="InterPro" id="IPR013378">
    <property type="entry name" value="InlB-like_B-rpt"/>
</dbReference>
<dbReference type="EC" id="3.2.1.18" evidence="4"/>
<accession>A0A0F6MM93</accession>
<dbReference type="RefSeq" id="WP_002692460.1">
    <property type="nucleotide sequence ID" value="NZ_CM001797.1"/>
</dbReference>
<reference evidence="5" key="1">
    <citation type="submission" date="2012-01" db="EMBL/GenBank/DDBJ databases">
        <title>The Genome Sequence of Treponema denticola OTK.</title>
        <authorList>
            <consortium name="The Broad Institute Genome Sequencing Platform"/>
            <person name="Earl A."/>
            <person name="Ward D."/>
            <person name="Feldgarden M."/>
            <person name="Gevers D."/>
            <person name="Blanton J.M."/>
            <person name="Fenno C.J."/>
            <person name="Baranova O.V."/>
            <person name="Mathney J."/>
            <person name="Dewhirst F.E."/>
            <person name="Izard J."/>
            <person name="Young S.K."/>
            <person name="Zeng Q."/>
            <person name="Gargeya S."/>
            <person name="Fitzgerald M."/>
            <person name="Haas B."/>
            <person name="Abouelleil A."/>
            <person name="Alvarado L."/>
            <person name="Arachchi H.M."/>
            <person name="Berlin A."/>
            <person name="Chapman S.B."/>
            <person name="Gearin G."/>
            <person name="Goldberg J."/>
            <person name="Griggs A."/>
            <person name="Gujja S."/>
            <person name="Hansen M."/>
            <person name="Heiman D."/>
            <person name="Howarth C."/>
            <person name="Larimer J."/>
            <person name="Lui A."/>
            <person name="MacDonald P.J.P."/>
            <person name="McCowen C."/>
            <person name="Montmayeur A."/>
            <person name="Murphy C."/>
            <person name="Neiman D."/>
            <person name="Pearson M."/>
            <person name="Priest M."/>
            <person name="Roberts A."/>
            <person name="Saif S."/>
            <person name="Shea T."/>
            <person name="Sisk P."/>
            <person name="Stolte C."/>
            <person name="Sykes S."/>
            <person name="Wortman J."/>
            <person name="Nusbaum C."/>
            <person name="Birren B."/>
        </authorList>
    </citation>
    <scope>NUCLEOTIDE SEQUENCE [LARGE SCALE GENOMIC DNA]</scope>
    <source>
        <strain evidence="5">OTK</strain>
    </source>
</reference>
<dbReference type="InterPro" id="IPR036278">
    <property type="entry name" value="Sialidase_sf"/>
</dbReference>
<dbReference type="NCBIfam" id="TIGR02543">
    <property type="entry name" value="List_Bact_rpt"/>
    <property type="match status" value="1"/>
</dbReference>
<dbReference type="SUPFAM" id="SSF50939">
    <property type="entry name" value="Sialidases"/>
    <property type="match status" value="1"/>
</dbReference>
<dbReference type="PANTHER" id="PTHR10628:SF30">
    <property type="entry name" value="EXO-ALPHA-SIALIDASE"/>
    <property type="match status" value="1"/>
</dbReference>
<comment type="caution">
    <text evidence="5">The sequence shown here is derived from an EMBL/GenBank/DDBJ whole genome shotgun (WGS) entry which is preliminary data.</text>
</comment>
<dbReference type="InterPro" id="IPR026856">
    <property type="entry name" value="Sialidase_fam"/>
</dbReference>
<proteinExistence type="inferred from homology"/>
<dbReference type="GO" id="GO:0006689">
    <property type="term" value="P:ganglioside catabolic process"/>
    <property type="evidence" value="ECO:0007669"/>
    <property type="project" value="TreeGrafter"/>
</dbReference>
<sequence>MKNSISVFLLVVAALVLLAGCPQKINNKKIPVFTVTFDVQGIGALPAGKETLSVLKDHKIDAVKMPSPTHLTWDFIGWYKDKNCNTQWNTTSDTVTADITLYAKWSPKNLLSQDLWKSTYTAGPTNHFRIPALTQTKDGKLIAVTDLRYDHAADVGNFGGIHRVDLVMKHSTDFGLTWSAHGSSGVNLTNVPDPAEYGCGDAAIVADRDSNEVLIIHVRGSVSYHGGKQSVYKLRSNDGGVTWDPLDITDAIYDMNSAWHRMFITSGKIHQSRYIKTGNYYRIYAAPLIKDFGNTVLYSDDFGVTWKVLGRDATARPTPQGDEAKVEELPDGRVILSSRRSNGRWCNIFTYTNKDTGLGSWESDGPKWLNLGNDGGTNGEILILKAVRVSDKTPATIALLSFPKTSGRNDVTIFWRMIEDNISLTDFADGTKWQEKLIKPGDSAYSTMILQSDNRIGFLYEADGIPTAHNSKGYIIRYESLPISAITGGEYEAAFLTE</sequence>
<organism evidence="5">
    <name type="scientific">Treponema denticola OTK</name>
    <dbReference type="NCBI Taxonomy" id="999434"/>
    <lineage>
        <taxon>Bacteria</taxon>
        <taxon>Pseudomonadati</taxon>
        <taxon>Spirochaetota</taxon>
        <taxon>Spirochaetia</taxon>
        <taxon>Spirochaetales</taxon>
        <taxon>Treponemataceae</taxon>
        <taxon>Treponema</taxon>
    </lineage>
</organism>
<dbReference type="EMBL" id="AGDY01000009">
    <property type="protein sequence ID" value="EMB20160.1"/>
    <property type="molecule type" value="Genomic_DNA"/>
</dbReference>
<dbReference type="Pfam" id="PF09479">
    <property type="entry name" value="Flg_new"/>
    <property type="match status" value="1"/>
</dbReference>
<gene>
    <name evidence="5" type="ORF">HMPREF9723_01620</name>
</gene>
<evidence type="ECO:0000256" key="3">
    <source>
        <dbReference type="ARBA" id="ARBA00009348"/>
    </source>
</evidence>
<dbReference type="PROSITE" id="PS51257">
    <property type="entry name" value="PROKAR_LIPOPROTEIN"/>
    <property type="match status" value="1"/>
</dbReference>
<dbReference type="PANTHER" id="PTHR10628">
    <property type="entry name" value="SIALIDASE"/>
    <property type="match status" value="1"/>
</dbReference>
<evidence type="ECO:0000256" key="1">
    <source>
        <dbReference type="ARBA" id="ARBA00000427"/>
    </source>
</evidence>
<dbReference type="PATRIC" id="fig|999434.4.peg.1678"/>
<evidence type="ECO:0000256" key="2">
    <source>
        <dbReference type="ARBA" id="ARBA00004196"/>
    </source>
</evidence>
<dbReference type="CDD" id="cd15482">
    <property type="entry name" value="Sialidase_non-viral"/>
    <property type="match status" value="1"/>
</dbReference>
<dbReference type="HOGENOM" id="CLU_025267_0_0_12"/>
<dbReference type="GO" id="GO:0005737">
    <property type="term" value="C:cytoplasm"/>
    <property type="evidence" value="ECO:0007669"/>
    <property type="project" value="TreeGrafter"/>
</dbReference>
<evidence type="ECO:0000313" key="5">
    <source>
        <dbReference type="EMBL" id="EMB20160.1"/>
    </source>
</evidence>
<comment type="similarity">
    <text evidence="3">Belongs to the glycosyl hydrolase 33 family.</text>
</comment>
<dbReference type="AlphaFoldDB" id="A0A0F6MM93"/>